<evidence type="ECO:0000313" key="2">
    <source>
        <dbReference type="Proteomes" id="UP000321408"/>
    </source>
</evidence>
<gene>
    <name evidence="1" type="ORF">DSAG12_04250</name>
</gene>
<accession>A0AC61ZTZ1</accession>
<reference evidence="1 2" key="1">
    <citation type="journal article" date="2020" name="Nature">
        <title>Isolation of an archaeon at the prokaryote-eukaryote interface.</title>
        <authorList>
            <person name="Imachi H."/>
            <person name="Nobu M.K."/>
            <person name="Nakahara N."/>
            <person name="Morono Y."/>
            <person name="Ogawara M."/>
            <person name="Takaki Y."/>
            <person name="Takano Y."/>
            <person name="Uematsu K."/>
            <person name="Ikuta T."/>
            <person name="Ito M."/>
            <person name="Matsui Y."/>
            <person name="Miyazaki M."/>
            <person name="Murata K."/>
            <person name="Saito Y."/>
            <person name="Sakai S."/>
            <person name="Song C."/>
            <person name="Tasumi E."/>
            <person name="Yamanaka Y."/>
            <person name="Yamaguchi T."/>
            <person name="Kamagata Y."/>
            <person name="Tamaki H."/>
            <person name="Takai K."/>
        </authorList>
    </citation>
    <scope>NUCLEOTIDE SEQUENCE [LARGE SCALE GENOMIC DNA]</scope>
    <source>
        <strain evidence="1 2">MK-D1</strain>
    </source>
</reference>
<dbReference type="Proteomes" id="UP000321408">
    <property type="component" value="Chromosome"/>
</dbReference>
<name>A0AC61ZTZ1_9ARCH</name>
<evidence type="ECO:0000313" key="1">
    <source>
        <dbReference type="EMBL" id="XDF89282.1"/>
    </source>
</evidence>
<dbReference type="EMBL" id="CP042905">
    <property type="protein sequence ID" value="XDF89282.1"/>
    <property type="molecule type" value="Genomic_DNA"/>
</dbReference>
<reference evidence="1 2" key="2">
    <citation type="journal article" date="2024" name="Int. J. Syst. Evol. Microbiol.">
        <title>Promethearchaeum syntrophicum gen. nov., sp. nov., an anaerobic, obligately syntrophic archaeon, the first isolate of the lineage 'Asgard' archaea, and proposal of the new archaeal phylum Promethearchaeota phyl. nov. and kingdom Promethearchaeati regn. nov.</title>
        <authorList>
            <person name="Imachi H."/>
            <person name="Nobu M.K."/>
            <person name="Kato S."/>
            <person name="Takaki Y."/>
            <person name="Miyazaki M."/>
            <person name="Miyata M."/>
            <person name="Ogawara M."/>
            <person name="Saito Y."/>
            <person name="Sakai S."/>
            <person name="Tahara Y.O."/>
            <person name="Takano Y."/>
            <person name="Tasumi E."/>
            <person name="Uematsu K."/>
            <person name="Yoshimura T."/>
            <person name="Itoh T."/>
            <person name="Ohkuma M."/>
            <person name="Takai K."/>
        </authorList>
    </citation>
    <scope>NUCLEOTIDE SEQUENCE [LARGE SCALE GENOMIC DNA]</scope>
    <source>
        <strain evidence="1 2">MK-D1</strain>
    </source>
</reference>
<keyword evidence="2" id="KW-1185">Reference proteome</keyword>
<organism evidence="1 2">
    <name type="scientific">Promethearchaeum syntrophicum</name>
    <dbReference type="NCBI Taxonomy" id="2594042"/>
    <lineage>
        <taxon>Archaea</taxon>
        <taxon>Promethearchaeati</taxon>
        <taxon>Promethearchaeota</taxon>
        <taxon>Promethearchaeia</taxon>
        <taxon>Promethearchaeales</taxon>
        <taxon>Promethearchaeaceae</taxon>
        <taxon>Promethearchaeum</taxon>
    </lineage>
</organism>
<protein>
    <submittedName>
        <fullName evidence="1">Type II toxin-antitoxin system RelE/ParE family toxin</fullName>
    </submittedName>
</protein>
<proteinExistence type="predicted"/>
<sequence length="62" mass="7579">MDRLFQTTEILAKFPKIGKKIKSIQNSEYRMIVFKKYRIIYKEIEEKVKIIRVLQANRMMDI</sequence>